<evidence type="ECO:0000259" key="3">
    <source>
        <dbReference type="Pfam" id="PF13511"/>
    </source>
</evidence>
<dbReference type="Proteomes" id="UP000627205">
    <property type="component" value="Unassembled WGS sequence"/>
</dbReference>
<proteinExistence type="predicted"/>
<dbReference type="AlphaFoldDB" id="A0A8J3B1G0"/>
<feature type="coiled-coil region" evidence="1">
    <location>
        <begin position="88"/>
        <end position="181"/>
    </location>
</feature>
<dbReference type="InterPro" id="IPR025392">
    <property type="entry name" value="DUF4124"/>
</dbReference>
<dbReference type="RefSeq" id="WP_188422247.1">
    <property type="nucleotide sequence ID" value="NZ_BMDP01000003.1"/>
</dbReference>
<evidence type="ECO:0000256" key="1">
    <source>
        <dbReference type="SAM" id="Coils"/>
    </source>
</evidence>
<evidence type="ECO:0000313" key="5">
    <source>
        <dbReference type="Proteomes" id="UP000627205"/>
    </source>
</evidence>
<keyword evidence="2" id="KW-0732">Signal</keyword>
<feature type="signal peptide" evidence="2">
    <location>
        <begin position="1"/>
        <end position="24"/>
    </location>
</feature>
<protein>
    <recommendedName>
        <fullName evidence="3">DUF4124 domain-containing protein</fullName>
    </recommendedName>
</protein>
<accession>A0A8J3B1G0</accession>
<keyword evidence="5" id="KW-1185">Reference proteome</keyword>
<keyword evidence="1" id="KW-0175">Coiled coil</keyword>
<evidence type="ECO:0000313" key="4">
    <source>
        <dbReference type="EMBL" id="GGI55326.1"/>
    </source>
</evidence>
<name>A0A8J3B1G0_9BURK</name>
<reference evidence="4" key="1">
    <citation type="journal article" date="2014" name="Int. J. Syst. Evol. Microbiol.">
        <title>Complete genome sequence of Corynebacterium casei LMG S-19264T (=DSM 44701T), isolated from a smear-ripened cheese.</title>
        <authorList>
            <consortium name="US DOE Joint Genome Institute (JGI-PGF)"/>
            <person name="Walter F."/>
            <person name="Albersmeier A."/>
            <person name="Kalinowski J."/>
            <person name="Ruckert C."/>
        </authorList>
    </citation>
    <scope>NUCLEOTIDE SEQUENCE</scope>
    <source>
        <strain evidence="4">CCM 7664</strain>
    </source>
</reference>
<evidence type="ECO:0000256" key="2">
    <source>
        <dbReference type="SAM" id="SignalP"/>
    </source>
</evidence>
<sequence length="214" mass="23791">MQAAVRTLRLLSLLSLFCAASSHAGTFYMCKDANGRTFTSDRPISECANRPLREYGSNGVLKREIAAPLTPEQKRAQALQEQQRQDELAALEEQKRSDRALLARYRSEDDIGVARKRAGAATNEQIVQQKKELAAAETEWQATQAAVDARQDKGKIPPAMRDKLAKALENVRVQKAALRDNEIALAQINAKYDAVLRRYRKIVGQSLPAESASR</sequence>
<dbReference type="Pfam" id="PF13511">
    <property type="entry name" value="DUF4124"/>
    <property type="match status" value="1"/>
</dbReference>
<reference evidence="4" key="2">
    <citation type="submission" date="2020-09" db="EMBL/GenBank/DDBJ databases">
        <authorList>
            <person name="Sun Q."/>
            <person name="Sedlacek I."/>
        </authorList>
    </citation>
    <scope>NUCLEOTIDE SEQUENCE</scope>
    <source>
        <strain evidence="4">CCM 7664</strain>
    </source>
</reference>
<feature type="chain" id="PRO_5035230466" description="DUF4124 domain-containing protein" evidence="2">
    <location>
        <begin position="25"/>
        <end position="214"/>
    </location>
</feature>
<dbReference type="EMBL" id="BMDP01000003">
    <property type="protein sequence ID" value="GGI55326.1"/>
    <property type="molecule type" value="Genomic_DNA"/>
</dbReference>
<feature type="domain" description="DUF4124" evidence="3">
    <location>
        <begin position="15"/>
        <end position="81"/>
    </location>
</feature>
<gene>
    <name evidence="4" type="ORF">GCM10011430_25000</name>
</gene>
<organism evidence="4 5">
    <name type="scientific">Oxalicibacterium solurbis</name>
    <dbReference type="NCBI Taxonomy" id="69280"/>
    <lineage>
        <taxon>Bacteria</taxon>
        <taxon>Pseudomonadati</taxon>
        <taxon>Pseudomonadota</taxon>
        <taxon>Betaproteobacteria</taxon>
        <taxon>Burkholderiales</taxon>
        <taxon>Oxalobacteraceae</taxon>
        <taxon>Oxalicibacterium</taxon>
    </lineage>
</organism>
<comment type="caution">
    <text evidence="4">The sequence shown here is derived from an EMBL/GenBank/DDBJ whole genome shotgun (WGS) entry which is preliminary data.</text>
</comment>